<dbReference type="PANTHER" id="PTHR11097">
    <property type="entry name" value="EXOSOME COMPLEX EXONUCLEASE RIBOSOMAL RNA PROCESSING PROTEIN"/>
    <property type="match status" value="1"/>
</dbReference>
<dbReference type="PANTHER" id="PTHR11097:SF14">
    <property type="entry name" value="EXOSOME COMPLEX COMPONENT RRP45"/>
    <property type="match status" value="1"/>
</dbReference>
<name>A0ABM1TFM5_LIMPO</name>
<dbReference type="RefSeq" id="XP_022254681.1">
    <property type="nucleotide sequence ID" value="XM_022398973.1"/>
</dbReference>
<evidence type="ECO:0000259" key="10">
    <source>
        <dbReference type="Pfam" id="PF01138"/>
    </source>
</evidence>
<dbReference type="CDD" id="cd11368">
    <property type="entry name" value="RNase_PH_RRP45"/>
    <property type="match status" value="1"/>
</dbReference>
<feature type="region of interest" description="Disordered" evidence="9">
    <location>
        <begin position="309"/>
        <end position="329"/>
    </location>
</feature>
<dbReference type="InterPro" id="IPR027408">
    <property type="entry name" value="PNPase/RNase_PH_dom_sf"/>
</dbReference>
<keyword evidence="7" id="KW-0539">Nucleus</keyword>
<evidence type="ECO:0000256" key="3">
    <source>
        <dbReference type="ARBA" id="ARBA00006678"/>
    </source>
</evidence>
<keyword evidence="6" id="KW-0694">RNA-binding</keyword>
<gene>
    <name evidence="13" type="primary">LOC106470371</name>
</gene>
<dbReference type="InterPro" id="IPR033100">
    <property type="entry name" value="Rrp45"/>
</dbReference>
<evidence type="ECO:0000256" key="6">
    <source>
        <dbReference type="ARBA" id="ARBA00022884"/>
    </source>
</evidence>
<evidence type="ECO:0000256" key="8">
    <source>
        <dbReference type="ARBA" id="ARBA00032660"/>
    </source>
</evidence>
<dbReference type="Proteomes" id="UP000694941">
    <property type="component" value="Unplaced"/>
</dbReference>
<evidence type="ECO:0000313" key="12">
    <source>
        <dbReference type="Proteomes" id="UP000694941"/>
    </source>
</evidence>
<evidence type="ECO:0000256" key="9">
    <source>
        <dbReference type="SAM" id="MobiDB-lite"/>
    </source>
</evidence>
<reference evidence="13" key="1">
    <citation type="submission" date="2025-08" db="UniProtKB">
        <authorList>
            <consortium name="RefSeq"/>
        </authorList>
    </citation>
    <scope>IDENTIFICATION</scope>
    <source>
        <tissue evidence="13">Muscle</tissue>
    </source>
</reference>
<feature type="domain" description="Exoribonuclease phosphorolytic" evidence="10">
    <location>
        <begin position="32"/>
        <end position="164"/>
    </location>
</feature>
<keyword evidence="5" id="KW-0963">Cytoplasm</keyword>
<evidence type="ECO:0000313" key="13">
    <source>
        <dbReference type="RefSeq" id="XP_022254681.1"/>
    </source>
</evidence>
<feature type="domain" description="Exoribonuclease phosphorolytic" evidence="11">
    <location>
        <begin position="190"/>
        <end position="257"/>
    </location>
</feature>
<evidence type="ECO:0000256" key="1">
    <source>
        <dbReference type="ARBA" id="ARBA00004123"/>
    </source>
</evidence>
<dbReference type="InterPro" id="IPR036345">
    <property type="entry name" value="ExoRNase_PH_dom2_sf"/>
</dbReference>
<evidence type="ECO:0000256" key="2">
    <source>
        <dbReference type="ARBA" id="ARBA00004496"/>
    </source>
</evidence>
<dbReference type="InterPro" id="IPR020568">
    <property type="entry name" value="Ribosomal_Su5_D2-typ_SF"/>
</dbReference>
<dbReference type="InterPro" id="IPR015847">
    <property type="entry name" value="ExoRNase_PH_dom2"/>
</dbReference>
<evidence type="ECO:0000256" key="7">
    <source>
        <dbReference type="ARBA" id="ARBA00023242"/>
    </source>
</evidence>
<dbReference type="InterPro" id="IPR001247">
    <property type="entry name" value="ExoRNase_PH_dom1"/>
</dbReference>
<comment type="subcellular location">
    <subcellularLocation>
        <location evidence="2">Cytoplasm</location>
    </subcellularLocation>
    <subcellularLocation>
        <location evidence="1">Nucleus</location>
    </subcellularLocation>
</comment>
<evidence type="ECO:0000256" key="4">
    <source>
        <dbReference type="ARBA" id="ARBA00019572"/>
    </source>
</evidence>
<dbReference type="InterPro" id="IPR050590">
    <property type="entry name" value="Exosome_comp_Rrp42_subfam"/>
</dbReference>
<comment type="similarity">
    <text evidence="3">Belongs to the RNase PH family.</text>
</comment>
<evidence type="ECO:0000256" key="5">
    <source>
        <dbReference type="ARBA" id="ARBA00022490"/>
    </source>
</evidence>
<dbReference type="Pfam" id="PF03725">
    <property type="entry name" value="RNase_PH_C"/>
    <property type="match status" value="1"/>
</dbReference>
<organism evidence="12 13">
    <name type="scientific">Limulus polyphemus</name>
    <name type="common">Atlantic horseshoe crab</name>
    <dbReference type="NCBI Taxonomy" id="6850"/>
    <lineage>
        <taxon>Eukaryota</taxon>
        <taxon>Metazoa</taxon>
        <taxon>Ecdysozoa</taxon>
        <taxon>Arthropoda</taxon>
        <taxon>Chelicerata</taxon>
        <taxon>Merostomata</taxon>
        <taxon>Xiphosura</taxon>
        <taxon>Limulidae</taxon>
        <taxon>Limulus</taxon>
    </lineage>
</organism>
<keyword evidence="12" id="KW-1185">Reference proteome</keyword>
<proteinExistence type="inferred from homology"/>
<accession>A0ABM1TFM5</accession>
<dbReference type="GeneID" id="106470371"/>
<evidence type="ECO:0000259" key="11">
    <source>
        <dbReference type="Pfam" id="PF03725"/>
    </source>
</evidence>
<dbReference type="Pfam" id="PF01138">
    <property type="entry name" value="RNase_PH"/>
    <property type="match status" value="1"/>
</dbReference>
<sequence length="426" mass="47065">MVKEVITAKCEQDFIIESVKADKRIDGRELNESRVMHITFGKTRGCVLCTLGNTRVLSQVSCEMSMPKAAHPTEGSIHINVELSPMASPVFEAGRSSDLGIELTRVLEKCIRDSHCVDLEALCIVAGEKVWSLRVDVHVMNHDGNLAECAAISAVSSLHHFRRPEVTVAGADVTVHSVEEHDPIPLSLHHIPVCVTFALFNSGQQVIADPTEAEELASEGRVVVGVNAHQEICMMHISGCTPLQKEQVQRFVELAVNRAKYVTESIKTNLQHDEQNRSSKNLVGFAKDLQTDKILAVQIRPQRVFVPPPQVSTEETVSTDKEVEMTDEISPPEKEVKVLLYGPKTAGIGEGGASQWETVDLSIEDNITTSVEKNIDLSYDDESEEEVVTLGAEDLQIESRESDKNDKAKQRLSRGWYAKDAFFGGW</sequence>
<dbReference type="Gene3D" id="3.30.230.70">
    <property type="entry name" value="GHMP Kinase, N-terminal domain"/>
    <property type="match status" value="1"/>
</dbReference>
<protein>
    <recommendedName>
        <fullName evidence="4">Exosome complex component RRP45</fullName>
    </recommendedName>
    <alternativeName>
        <fullName evidence="8">Exosome component 9</fullName>
    </alternativeName>
</protein>
<dbReference type="SUPFAM" id="SSF55666">
    <property type="entry name" value="Ribonuclease PH domain 2-like"/>
    <property type="match status" value="1"/>
</dbReference>
<dbReference type="SUPFAM" id="SSF54211">
    <property type="entry name" value="Ribosomal protein S5 domain 2-like"/>
    <property type="match status" value="1"/>
</dbReference>